<dbReference type="AlphaFoldDB" id="A0A1Y6EDH6"/>
<dbReference type="SUPFAM" id="SSF55729">
    <property type="entry name" value="Acyl-CoA N-acyltransferases (Nat)"/>
    <property type="match status" value="1"/>
</dbReference>
<evidence type="ECO:0000256" key="1">
    <source>
        <dbReference type="ARBA" id="ARBA00022679"/>
    </source>
</evidence>
<dbReference type="OrthoDB" id="9799601at2"/>
<dbReference type="EMBL" id="FXWH01000001">
    <property type="protein sequence ID" value="SMQ58233.1"/>
    <property type="molecule type" value="Genomic_DNA"/>
</dbReference>
<dbReference type="RefSeq" id="WP_086433291.1">
    <property type="nucleotide sequence ID" value="NZ_FXWH01000001.1"/>
</dbReference>
<evidence type="ECO:0000259" key="3">
    <source>
        <dbReference type="PROSITE" id="PS51186"/>
    </source>
</evidence>
<dbReference type="InterPro" id="IPR000182">
    <property type="entry name" value="GNAT_dom"/>
</dbReference>
<sequence length="171" mass="18849">MIEITLADYQNPKHRQAVISMLNDYANDPMGGGEPISEDVKARLIDEMAKRDHVFSLLAFDGEQAVGIANCVEGFSTFAAQPVMNIHDIAVTESHRGQGISRRLLQEVATLAEFRGCCKLTLEVLEGNTPAKHAYKNFGFKPYELGETLGKAEFWQYSLGHGEHDGQPVGI</sequence>
<dbReference type="InterPro" id="IPR050680">
    <property type="entry name" value="YpeA/RimI_acetyltransf"/>
</dbReference>
<dbReference type="InterPro" id="IPR016181">
    <property type="entry name" value="Acyl_CoA_acyltransferase"/>
</dbReference>
<dbReference type="PANTHER" id="PTHR43420">
    <property type="entry name" value="ACETYLTRANSFERASE"/>
    <property type="match status" value="1"/>
</dbReference>
<proteinExistence type="predicted"/>
<reference evidence="5" key="1">
    <citation type="submission" date="2017-04" db="EMBL/GenBank/DDBJ databases">
        <authorList>
            <person name="Varghese N."/>
            <person name="Submissions S."/>
        </authorList>
    </citation>
    <scope>NUCLEOTIDE SEQUENCE [LARGE SCALE GENOMIC DNA]</scope>
</reference>
<feature type="domain" description="N-acetyltransferase" evidence="3">
    <location>
        <begin position="4"/>
        <end position="160"/>
    </location>
</feature>
<keyword evidence="5" id="KW-1185">Reference proteome</keyword>
<accession>A0A1Y6EDH6</accession>
<dbReference type="PANTHER" id="PTHR43420:SF44">
    <property type="entry name" value="ACETYLTRANSFERASE YPEA"/>
    <property type="match status" value="1"/>
</dbReference>
<dbReference type="Proteomes" id="UP000194450">
    <property type="component" value="Unassembled WGS sequence"/>
</dbReference>
<dbReference type="GO" id="GO:0016747">
    <property type="term" value="F:acyltransferase activity, transferring groups other than amino-acyl groups"/>
    <property type="evidence" value="ECO:0007669"/>
    <property type="project" value="InterPro"/>
</dbReference>
<name>A0A1Y6EDH6_9GAMM</name>
<organism evidence="4 5">
    <name type="scientific">Pseudidiomarina planktonica</name>
    <dbReference type="NCBI Taxonomy" id="1323738"/>
    <lineage>
        <taxon>Bacteria</taxon>
        <taxon>Pseudomonadati</taxon>
        <taxon>Pseudomonadota</taxon>
        <taxon>Gammaproteobacteria</taxon>
        <taxon>Alteromonadales</taxon>
        <taxon>Idiomarinaceae</taxon>
        <taxon>Pseudidiomarina</taxon>
    </lineage>
</organism>
<evidence type="ECO:0000313" key="4">
    <source>
        <dbReference type="EMBL" id="SMQ58233.1"/>
    </source>
</evidence>
<protein>
    <submittedName>
        <fullName evidence="4">Acetyltransferase (GNAT) family protein</fullName>
    </submittedName>
</protein>
<evidence type="ECO:0000313" key="5">
    <source>
        <dbReference type="Proteomes" id="UP000194450"/>
    </source>
</evidence>
<dbReference type="Pfam" id="PF00583">
    <property type="entry name" value="Acetyltransf_1"/>
    <property type="match status" value="1"/>
</dbReference>
<evidence type="ECO:0000256" key="2">
    <source>
        <dbReference type="ARBA" id="ARBA00023315"/>
    </source>
</evidence>
<dbReference type="CDD" id="cd04301">
    <property type="entry name" value="NAT_SF"/>
    <property type="match status" value="1"/>
</dbReference>
<dbReference type="Gene3D" id="3.40.630.30">
    <property type="match status" value="1"/>
</dbReference>
<dbReference type="PROSITE" id="PS51186">
    <property type="entry name" value="GNAT"/>
    <property type="match status" value="1"/>
</dbReference>
<gene>
    <name evidence="4" type="ORF">SAMN06297229_0081</name>
</gene>
<keyword evidence="1 4" id="KW-0808">Transferase</keyword>
<keyword evidence="2" id="KW-0012">Acyltransferase</keyword>